<dbReference type="InterPro" id="IPR032710">
    <property type="entry name" value="NTF2-like_dom_sf"/>
</dbReference>
<evidence type="ECO:0000313" key="2">
    <source>
        <dbReference type="EMBL" id="NML48739.1"/>
    </source>
</evidence>
<dbReference type="InterPro" id="IPR037401">
    <property type="entry name" value="SnoaL-like"/>
</dbReference>
<gene>
    <name evidence="2" type="ORF">HHL11_33700</name>
</gene>
<protein>
    <submittedName>
        <fullName evidence="2">Nuclear transport factor 2 family protein</fullName>
    </submittedName>
</protein>
<dbReference type="SUPFAM" id="SSF54427">
    <property type="entry name" value="NTF2-like"/>
    <property type="match status" value="1"/>
</dbReference>
<organism evidence="2 3">
    <name type="scientific">Ramlibacter agri</name>
    <dbReference type="NCBI Taxonomy" id="2728837"/>
    <lineage>
        <taxon>Bacteria</taxon>
        <taxon>Pseudomonadati</taxon>
        <taxon>Pseudomonadota</taxon>
        <taxon>Betaproteobacteria</taxon>
        <taxon>Burkholderiales</taxon>
        <taxon>Comamonadaceae</taxon>
        <taxon>Ramlibacter</taxon>
    </lineage>
</organism>
<evidence type="ECO:0000259" key="1">
    <source>
        <dbReference type="Pfam" id="PF12680"/>
    </source>
</evidence>
<dbReference type="Proteomes" id="UP000541185">
    <property type="component" value="Unassembled WGS sequence"/>
</dbReference>
<accession>A0A848HH31</accession>
<evidence type="ECO:0000313" key="3">
    <source>
        <dbReference type="Proteomes" id="UP000541185"/>
    </source>
</evidence>
<dbReference type="Pfam" id="PF12680">
    <property type="entry name" value="SnoaL_2"/>
    <property type="match status" value="1"/>
</dbReference>
<comment type="caution">
    <text evidence="2">The sequence shown here is derived from an EMBL/GenBank/DDBJ whole genome shotgun (WGS) entry which is preliminary data.</text>
</comment>
<dbReference type="EMBL" id="JABBFX010000008">
    <property type="protein sequence ID" value="NML48739.1"/>
    <property type="molecule type" value="Genomic_DNA"/>
</dbReference>
<dbReference type="AlphaFoldDB" id="A0A848HH31"/>
<name>A0A848HH31_9BURK</name>
<dbReference type="Gene3D" id="3.10.450.50">
    <property type="match status" value="1"/>
</dbReference>
<reference evidence="2 3" key="1">
    <citation type="submission" date="2020-04" db="EMBL/GenBank/DDBJ databases">
        <title>Ramlibacter sp. G-1-2-2 isolated from soil.</title>
        <authorList>
            <person name="Dahal R.H."/>
        </authorList>
    </citation>
    <scope>NUCLEOTIDE SEQUENCE [LARGE SCALE GENOMIC DNA]</scope>
    <source>
        <strain evidence="2 3">G-1-2-2</strain>
    </source>
</reference>
<feature type="domain" description="SnoaL-like" evidence="1">
    <location>
        <begin position="70"/>
        <end position="172"/>
    </location>
</feature>
<proteinExistence type="predicted"/>
<keyword evidence="3" id="KW-1185">Reference proteome</keyword>
<sequence>MPVVSITLLPGYGSETEGRLVQRVALATRSVIAAPAAGTTVFVEHASTYMRDSRVFSGGGPSLPEASKVVRDFLGRMQDRDLAAARDCLAPGFEMVFPGGAHMTQLEQLVEWARGRYRSVAKDYERFDESWGDGVTVVYCSGTLRGTWPDGQVFQGIRFIDRFEVADGKLRRQDVWNDLAEARPA</sequence>
<dbReference type="RefSeq" id="WP_169423073.1">
    <property type="nucleotide sequence ID" value="NZ_JABBFX010000008.1"/>
</dbReference>